<sequence length="146" mass="16322">MEGYAMFKKNKQIVKVDKKHPIRFAFATLLGIGIGYSASAYMKMKQNQQEEDDAFDDDFDFDTDEDNFDDDSEPATTSWTESVAVRAPRGTMPTQYSGTAPRKHKNVLSHPGRNADKPHASRPKKAAASSVVHEQKNDNKAKKATK</sequence>
<evidence type="ECO:0000313" key="5">
    <source>
        <dbReference type="Proteomes" id="UP000051645"/>
    </source>
</evidence>
<dbReference type="PATRIC" id="fig|81857.3.peg.1197"/>
<dbReference type="AlphaFoldDB" id="A0A0R2FK10"/>
<evidence type="ECO:0000256" key="1">
    <source>
        <dbReference type="SAM" id="MobiDB-lite"/>
    </source>
</evidence>
<name>A0A0R2FK10_9LACO</name>
<dbReference type="STRING" id="81857.IV38_GL001191"/>
<dbReference type="EMBL" id="JQAT01000002">
    <property type="protein sequence ID" value="KRN28978.1"/>
    <property type="molecule type" value="Genomic_DNA"/>
</dbReference>
<dbReference type="Proteomes" id="UP000051751">
    <property type="component" value="Unassembled WGS sequence"/>
</dbReference>
<evidence type="ECO:0000313" key="6">
    <source>
        <dbReference type="Proteomes" id="UP000051751"/>
    </source>
</evidence>
<feature type="region of interest" description="Disordered" evidence="1">
    <location>
        <begin position="45"/>
        <end position="146"/>
    </location>
</feature>
<proteinExistence type="predicted"/>
<evidence type="ECO:0000256" key="2">
    <source>
        <dbReference type="SAM" id="Phobius"/>
    </source>
</evidence>
<evidence type="ECO:0000313" key="4">
    <source>
        <dbReference type="EMBL" id="KRN32612.1"/>
    </source>
</evidence>
<feature type="compositionally biased region" description="Acidic residues" evidence="1">
    <location>
        <begin position="49"/>
        <end position="73"/>
    </location>
</feature>
<dbReference type="Proteomes" id="UP000051645">
    <property type="component" value="Unassembled WGS sequence"/>
</dbReference>
<evidence type="ECO:0000313" key="3">
    <source>
        <dbReference type="EMBL" id="KRN28978.1"/>
    </source>
</evidence>
<organism evidence="3 6">
    <name type="scientific">Lactobacillus selangorensis</name>
    <dbReference type="NCBI Taxonomy" id="81857"/>
    <lineage>
        <taxon>Bacteria</taxon>
        <taxon>Bacillati</taxon>
        <taxon>Bacillota</taxon>
        <taxon>Bacilli</taxon>
        <taxon>Lactobacillales</taxon>
        <taxon>Lactobacillaceae</taxon>
        <taxon>Lactobacillus</taxon>
    </lineage>
</organism>
<gene>
    <name evidence="3" type="ORF">IV38_GL001191</name>
    <name evidence="4" type="ORF">IV40_GL000662</name>
</gene>
<protein>
    <submittedName>
        <fullName evidence="3">Uncharacterized protein</fullName>
    </submittedName>
</protein>
<reference evidence="5 6" key="1">
    <citation type="journal article" date="2015" name="Genome Announc.">
        <title>Expanding the biotechnology potential of lactobacilli through comparative genomics of 213 strains and associated genera.</title>
        <authorList>
            <person name="Sun Z."/>
            <person name="Harris H.M."/>
            <person name="McCann A."/>
            <person name="Guo C."/>
            <person name="Argimon S."/>
            <person name="Zhang W."/>
            <person name="Yang X."/>
            <person name="Jeffery I.B."/>
            <person name="Cooney J.C."/>
            <person name="Kagawa T.F."/>
            <person name="Liu W."/>
            <person name="Song Y."/>
            <person name="Salvetti E."/>
            <person name="Wrobel A."/>
            <person name="Rasinkangas P."/>
            <person name="Parkhill J."/>
            <person name="Rea M.C."/>
            <person name="O'Sullivan O."/>
            <person name="Ritari J."/>
            <person name="Douillard F.P."/>
            <person name="Paul Ross R."/>
            <person name="Yang R."/>
            <person name="Briner A.E."/>
            <person name="Felis G.E."/>
            <person name="de Vos W.M."/>
            <person name="Barrangou R."/>
            <person name="Klaenhammer T.R."/>
            <person name="Caufield P.W."/>
            <person name="Cui Y."/>
            <person name="Zhang H."/>
            <person name="O'Toole P.W."/>
        </authorList>
    </citation>
    <scope>NUCLEOTIDE SEQUENCE [LARGE SCALE GENOMIC DNA]</scope>
    <source>
        <strain evidence="3 6">ATCC BAA-66</strain>
        <strain evidence="4 5">DSM 13344</strain>
    </source>
</reference>
<comment type="caution">
    <text evidence="3">The sequence shown here is derived from an EMBL/GenBank/DDBJ whole genome shotgun (WGS) entry which is preliminary data.</text>
</comment>
<feature type="compositionally biased region" description="Basic and acidic residues" evidence="1">
    <location>
        <begin position="133"/>
        <end position="146"/>
    </location>
</feature>
<dbReference type="EMBL" id="JQAZ01000002">
    <property type="protein sequence ID" value="KRN32612.1"/>
    <property type="molecule type" value="Genomic_DNA"/>
</dbReference>
<accession>A0A0R2FK10</accession>
<keyword evidence="2" id="KW-0472">Membrane</keyword>
<feature type="transmembrane region" description="Helical" evidence="2">
    <location>
        <begin position="21"/>
        <end position="42"/>
    </location>
</feature>
<keyword evidence="2" id="KW-1133">Transmembrane helix</keyword>
<keyword evidence="5" id="KW-1185">Reference proteome</keyword>
<keyword evidence="2" id="KW-0812">Transmembrane</keyword>